<keyword evidence="3" id="KW-1185">Reference proteome</keyword>
<evidence type="ECO:0000313" key="3">
    <source>
        <dbReference type="Proteomes" id="UP001500755"/>
    </source>
</evidence>
<dbReference type="Proteomes" id="UP001500755">
    <property type="component" value="Unassembled WGS sequence"/>
</dbReference>
<dbReference type="PANTHER" id="PTHR43433:SF5">
    <property type="entry name" value="AB HYDROLASE-1 DOMAIN-CONTAINING PROTEIN"/>
    <property type="match status" value="1"/>
</dbReference>
<protein>
    <submittedName>
        <fullName evidence="2">Alpha/beta hydrolase</fullName>
    </submittedName>
</protein>
<dbReference type="Gene3D" id="3.40.50.1820">
    <property type="entry name" value="alpha/beta hydrolase"/>
    <property type="match status" value="1"/>
</dbReference>
<evidence type="ECO:0000313" key="2">
    <source>
        <dbReference type="EMBL" id="GAA2011344.1"/>
    </source>
</evidence>
<sequence length="264" mass="28079">MSLPAPPFPVPGAVLDTEFSDEGGAPVVQLHGLTSSRARDRVLDLDLGVGLSGTRLLRYDARGHGRSTGRDVPDDYRWTSLARDLLALLDDRFPGESVHGVGPSMGSATLLHASLMDPGRFRGLTLMLPPTAWETRRARAGEYRALADLVESQGLNALLARDAEAPRPPATLGTPETRPDVHDSLLPSVYRGAALSDLPDPARLALIDVPVTLLAWTEDPVHPLSTAEALRDILPHATLSVASSPAEVAAWPQVLAADVARAGR</sequence>
<dbReference type="SUPFAM" id="SSF53474">
    <property type="entry name" value="alpha/beta-Hydrolases"/>
    <property type="match status" value="1"/>
</dbReference>
<gene>
    <name evidence="2" type="ORF">GCM10009755_23370</name>
</gene>
<dbReference type="Pfam" id="PF00561">
    <property type="entry name" value="Abhydrolase_1"/>
    <property type="match status" value="1"/>
</dbReference>
<dbReference type="EMBL" id="BAAANO010000021">
    <property type="protein sequence ID" value="GAA2011344.1"/>
    <property type="molecule type" value="Genomic_DNA"/>
</dbReference>
<dbReference type="InterPro" id="IPR000073">
    <property type="entry name" value="AB_hydrolase_1"/>
</dbReference>
<evidence type="ECO:0000259" key="1">
    <source>
        <dbReference type="Pfam" id="PF00561"/>
    </source>
</evidence>
<keyword evidence="2" id="KW-0378">Hydrolase</keyword>
<dbReference type="GO" id="GO:0016787">
    <property type="term" value="F:hydrolase activity"/>
    <property type="evidence" value="ECO:0007669"/>
    <property type="project" value="UniProtKB-KW"/>
</dbReference>
<reference evidence="3" key="1">
    <citation type="journal article" date="2019" name="Int. J. Syst. Evol. Microbiol.">
        <title>The Global Catalogue of Microorganisms (GCM) 10K type strain sequencing project: providing services to taxonomists for standard genome sequencing and annotation.</title>
        <authorList>
            <consortium name="The Broad Institute Genomics Platform"/>
            <consortium name="The Broad Institute Genome Sequencing Center for Infectious Disease"/>
            <person name="Wu L."/>
            <person name="Ma J."/>
        </authorList>
    </citation>
    <scope>NUCLEOTIDE SEQUENCE [LARGE SCALE GENOMIC DNA]</scope>
    <source>
        <strain evidence="3">JCM 14546</strain>
    </source>
</reference>
<dbReference type="PANTHER" id="PTHR43433">
    <property type="entry name" value="HYDROLASE, ALPHA/BETA FOLD FAMILY PROTEIN"/>
    <property type="match status" value="1"/>
</dbReference>
<feature type="domain" description="AB hydrolase-1" evidence="1">
    <location>
        <begin position="26"/>
        <end position="133"/>
    </location>
</feature>
<dbReference type="RefSeq" id="WP_344309909.1">
    <property type="nucleotide sequence ID" value="NZ_BAAANO010000021.1"/>
</dbReference>
<dbReference type="InterPro" id="IPR029058">
    <property type="entry name" value="AB_hydrolase_fold"/>
</dbReference>
<accession>A0ABP5EYP5</accession>
<comment type="caution">
    <text evidence="2">The sequence shown here is derived from an EMBL/GenBank/DDBJ whole genome shotgun (WGS) entry which is preliminary data.</text>
</comment>
<proteinExistence type="predicted"/>
<dbReference type="InterPro" id="IPR050471">
    <property type="entry name" value="AB_hydrolase"/>
</dbReference>
<name>A0ABP5EYP5_9MICO</name>
<organism evidence="2 3">
    <name type="scientific">Brevibacterium samyangense</name>
    <dbReference type="NCBI Taxonomy" id="366888"/>
    <lineage>
        <taxon>Bacteria</taxon>
        <taxon>Bacillati</taxon>
        <taxon>Actinomycetota</taxon>
        <taxon>Actinomycetes</taxon>
        <taxon>Micrococcales</taxon>
        <taxon>Brevibacteriaceae</taxon>
        <taxon>Brevibacterium</taxon>
    </lineage>
</organism>